<dbReference type="GO" id="GO:0006397">
    <property type="term" value="P:mRNA processing"/>
    <property type="evidence" value="ECO:0007669"/>
    <property type="project" value="InterPro"/>
</dbReference>
<dbReference type="Pfam" id="PF11262">
    <property type="entry name" value="Tho2"/>
    <property type="match status" value="1"/>
</dbReference>
<evidence type="ECO:0000256" key="1">
    <source>
        <dbReference type="ARBA" id="ARBA00004123"/>
    </source>
</evidence>
<name>N6SYI2_DENPD</name>
<comment type="subcellular location">
    <subcellularLocation>
        <location evidence="1">Nucleus</location>
    </subcellularLocation>
</comment>
<dbReference type="OrthoDB" id="29024at2759"/>
<dbReference type="HOGENOM" id="CLU_000511_5_0_1"/>
<evidence type="ECO:0000256" key="5">
    <source>
        <dbReference type="ARBA" id="ARBA00047033"/>
    </source>
</evidence>
<protein>
    <recommendedName>
        <fullName evidence="3">THO complex subunit 2</fullName>
    </recommendedName>
</protein>
<gene>
    <name evidence="11" type="ORF">YQE_10524</name>
</gene>
<reference evidence="11" key="1">
    <citation type="journal article" date="2013" name="Genome Biol.">
        <title>Draft genome of the mountain pine beetle, Dendroctonus ponderosae Hopkins, a major forest pest.</title>
        <authorList>
            <person name="Keeling C.I."/>
            <person name="Yuen M.M."/>
            <person name="Liao N.Y."/>
            <person name="Docking T.R."/>
            <person name="Chan S.K."/>
            <person name="Taylor G.A."/>
            <person name="Palmquist D.L."/>
            <person name="Jackman S.D."/>
            <person name="Nguyen A."/>
            <person name="Li M."/>
            <person name="Henderson H."/>
            <person name="Janes J.K."/>
            <person name="Zhao Y."/>
            <person name="Pandoh P."/>
            <person name="Moore R."/>
            <person name="Sperling F.A."/>
            <person name="Huber D.P."/>
            <person name="Birol I."/>
            <person name="Jones S.J."/>
            <person name="Bohlmann J."/>
        </authorList>
    </citation>
    <scope>NUCLEOTIDE SEQUENCE</scope>
</reference>
<dbReference type="InterPro" id="IPR021418">
    <property type="entry name" value="THO_THOC2_C"/>
</dbReference>
<feature type="compositionally biased region" description="Basic and acidic residues" evidence="7">
    <location>
        <begin position="1384"/>
        <end position="1395"/>
    </location>
</feature>
<dbReference type="GO" id="GO:0000445">
    <property type="term" value="C:THO complex part of transcription export complex"/>
    <property type="evidence" value="ECO:0007669"/>
    <property type="project" value="TreeGrafter"/>
</dbReference>
<keyword evidence="6" id="KW-0175">Coiled coil</keyword>
<evidence type="ECO:0000256" key="2">
    <source>
        <dbReference type="ARBA" id="ARBA00007857"/>
    </source>
</evidence>
<evidence type="ECO:0000256" key="6">
    <source>
        <dbReference type="SAM" id="Coils"/>
    </source>
</evidence>
<feature type="domain" description="THO complex subunitTHOC2 C-terminal" evidence="8">
    <location>
        <begin position="919"/>
        <end position="1218"/>
    </location>
</feature>
<feature type="domain" description="THO complex subunit 2 N-terminal" evidence="10">
    <location>
        <begin position="5"/>
        <end position="420"/>
    </location>
</feature>
<feature type="coiled-coil region" evidence="6">
    <location>
        <begin position="968"/>
        <end position="1002"/>
    </location>
</feature>
<dbReference type="InterPro" id="IPR032302">
    <property type="entry name" value="THOC2_N"/>
</dbReference>
<dbReference type="InterPro" id="IPR040007">
    <property type="entry name" value="Tho2"/>
</dbReference>
<evidence type="ECO:0000259" key="8">
    <source>
        <dbReference type="Pfam" id="PF11262"/>
    </source>
</evidence>
<dbReference type="EMBL" id="KB741209">
    <property type="protein sequence ID" value="ENN72844.1"/>
    <property type="molecule type" value="Genomic_DNA"/>
</dbReference>
<comment type="subunit">
    <text evidence="5">Component of the THO subcomplex, which is composed of THOC1, THOC2, THOC3, THOC5, THOC6 and THOC7. The THO subcomplex interacts with DDX39B to form the THO-DDX39B complex which multimerizes into a 28-subunit tetrameric assembly. Component of the transcription/export (TREX) complex at least composed of ALYREF/THOC4, DDX39B, SARNP/CIP29, CHTOP and the THO subcomplex; in the complex interacts with THOC1, THOC3, THOC5, THOC7 and DDX39B. TREX seems to have a dynamic structure involving ATP-dependent remodeling. Interacts with POLDIP3 and ZC3H11A.</text>
</comment>
<feature type="region of interest" description="Disordered" evidence="7">
    <location>
        <begin position="1384"/>
        <end position="1426"/>
    </location>
</feature>
<feature type="compositionally biased region" description="Basic and acidic residues" evidence="7">
    <location>
        <begin position="1256"/>
        <end position="1286"/>
    </location>
</feature>
<feature type="compositionally biased region" description="Basic and acidic residues" evidence="7">
    <location>
        <begin position="1405"/>
        <end position="1415"/>
    </location>
</feature>
<dbReference type="PANTHER" id="PTHR21597">
    <property type="entry name" value="THO2 PROTEIN"/>
    <property type="match status" value="1"/>
</dbReference>
<accession>N6SYI2</accession>
<feature type="region of interest" description="Disordered" evidence="7">
    <location>
        <begin position="1447"/>
        <end position="1472"/>
    </location>
</feature>
<feature type="domain" description="THO complex subunit 2 N-terminal" evidence="10">
    <location>
        <begin position="451"/>
        <end position="555"/>
    </location>
</feature>
<evidence type="ECO:0000259" key="10">
    <source>
        <dbReference type="Pfam" id="PF16134"/>
    </source>
</evidence>
<sequence length="2092" mass="240208">MGDVFTNNLWENWEKSGRQEFIRACETLLKNDSDNSIFDHTNRMPTITSYVLQLIDKGIKGVLKKEAVILALQELVSIHADVASVICDVLNVADGITSQIDSDDAKDRANFCSIVKDCEKFLSEKLLKERLEIETLQEVGILKNRTFYSKFIKIKTKLYYKQRKFNLFREECEGFAKLQTELNKEFNENTSPAALIDIVHSLIAILIITLIEAGCFNLDPNRVLDIILESFENKTKDAHIFVPLIELYIKDPSIISEVLSTKLAFLKNTGEDIPASFFLLVAYLLQHSLISLDHIYSKVRSLYLLAVDSNAIFQLSPDEKEIKKHCEKALKDAAEYVRKLQIISINNKEKEDDKDDAESVEDLFVGNEKLRLCEALLSIGDWGNARTLINLLPKHFAIGFQPIALSLCNLLHALIEPVYSLNCALGPNINRQPVRPYSNPLAPKAALTFIDLKETVLPMLICLGSSLHYDSVLLSKTIRLFRAVLQEMGVEAGKAFTPREDDGLYFEIISILDETILPSLSYLDCNCCIAEEIWNLVKFYPYQIRYDLFGHFFAQLLNVGSFRYCLYARWKNDTYSAYPPLMKKRGDAEKQIKNIMKRVSKENVKPVGRLIGKLTHCSPGFLFDYVLLQIQVYSNLINPVVDSLKYLTNLSYDVLGYCVIENLCLADKKRVKHDSTSISMWLQSLSVFSGAVYKKYSIELTGLLQYVANQLKAQKSLDLFILKEVVQKMAGVEPNEDSTMEQLYAMSGGEMLKGEAGYFSQIRNTKRSSLRLKEAMNENDLAVALCLLMAQQNYCVVYRETQKSHLKLVGKLSDQCQDTLVQFGTFLGSTLTVEEYINKLPTIQCMLLNYHIPTEVAFFLARPMFNHSINQKYDQLRKADPNYKKMSSSIKIQKYYDAVKEVMQPVHSSLLPLHSPKTWEDISPQFLATFWSLTMYDLCVPEDIYQQVINKAKQQSISAVESLGAKGKKEQERHLSLVEKLMDEKKKQSEHVEKVLFRLKQEKSSWFLLRAGKSAKTESITRFLQLCLFPRCTFTQIDAVYCAKFVHTIHMLKTENFSTLLCYDRLFCDVTYSIISCTENEALRYGRFLFAMLETVMKWHKSKETFEKECSNYPGFMTKYRVSNHTADSSDNVGFENYRHVCHKWHYKLAKAVVTCLESKDYVQIRNSLIILIKIIPFFPVLIKLAQFLEKRIEKVRDEEKNNRQDLFTLAISYLGQLKQRLTSGQMMKEGDFHIPVEKDKVVKPSPEAPAANGKDLNRHNGEPKEKVFMQQEKKPARVSSEDGKLQRAASSSTDQIAGDKERREDKPTRDDQKDKYLKKEEAKRNLIELERDVKRNRIDDRELEDRNKRSVDPKEDRYIEIVSPKEERYSIERQDRFYEERSSYYHKDISERDNSGSSTTMSKHVSDPEPERDIKRRKVDVGSAKAAKYGERKVAAGQLLDYPEKIEKKERSASKRREKLSEEDKELKKDRKLNRKRDRLEESLQLELAKRRREEEKAKLLSHQNGEKIEISAPPLREKHHRKAEMREARDIRWFVAIMKQTSRTGLTASPIKTIYQNKTQKNVQLRAVVKPAPFTLKPYAGLYNPYALGCSLLCNHPMDKDTKELFLKAKENWANEDKNHSLLAEEMAAIRANLQPFNCGQDGTPPQVESVPEELFRRYTDTDSRPLTPAPTLASAATHASGSRRCFTPEHRKPQLVLDLRRSHSHETIPYSGFLNEAPLIRIQHVPARAISLEDNRDSAGQSPRKVKTAAAFCAIHLMGIKPQRGENQANREDCNETASEEEEVKRRGKRRKKKNSLRGPPAFQMSTDPETQVAAIGVDSPDRSARTSIVPINPSQKVEVAGRNPMLASHWSIDVNSFLDAEILMQIRRELDEETVDSELNPNRRQALEEALKSAARDKPVCQELRDLQKELKVAKLNSDLWMSLPRTFTRSSARFELPMSSRSLLTMTPLQYVQEHVNVSSKRKLLFNCVFNRFKIEGTAIGRKLPGHRLQDALDLLMGRPMRQEEASRFRSLIDWNDQDCVDFRTFCGIAALCERLMAPFYCARLVGRKTDPCQEIETADFETLARKIDGQIINDKLIQILNEIKTA</sequence>
<comment type="similarity">
    <text evidence="2">Belongs to the THOC2 family.</text>
</comment>
<feature type="compositionally biased region" description="Basic and acidic residues" evidence="7">
    <location>
        <begin position="1298"/>
        <end position="1366"/>
    </location>
</feature>
<feature type="compositionally biased region" description="Basic and acidic residues" evidence="7">
    <location>
        <begin position="1447"/>
        <end position="1470"/>
    </location>
</feature>
<keyword evidence="4" id="KW-0539">Nucleus</keyword>
<evidence type="ECO:0000259" key="9">
    <source>
        <dbReference type="Pfam" id="PF11732"/>
    </source>
</evidence>
<dbReference type="GO" id="GO:0006406">
    <property type="term" value="P:mRNA export from nucleus"/>
    <property type="evidence" value="ECO:0007669"/>
    <property type="project" value="InterPro"/>
</dbReference>
<feature type="region of interest" description="Disordered" evidence="7">
    <location>
        <begin position="1767"/>
        <end position="1811"/>
    </location>
</feature>
<feature type="non-terminal residue" evidence="11">
    <location>
        <position position="1"/>
    </location>
</feature>
<dbReference type="PANTHER" id="PTHR21597:SF0">
    <property type="entry name" value="THO COMPLEX SUBUNIT 2"/>
    <property type="match status" value="1"/>
</dbReference>
<dbReference type="Pfam" id="PF11732">
    <property type="entry name" value="Thoc2"/>
    <property type="match status" value="1"/>
</dbReference>
<evidence type="ECO:0000256" key="3">
    <source>
        <dbReference type="ARBA" id="ARBA00019596"/>
    </source>
</evidence>
<feature type="region of interest" description="Disordered" evidence="7">
    <location>
        <begin position="1237"/>
        <end position="1366"/>
    </location>
</feature>
<evidence type="ECO:0000256" key="4">
    <source>
        <dbReference type="ARBA" id="ARBA00023242"/>
    </source>
</evidence>
<feature type="domain" description="THO complex subunitTHOC2 N-terminal" evidence="9">
    <location>
        <begin position="611"/>
        <end position="686"/>
    </location>
</feature>
<evidence type="ECO:0000256" key="7">
    <source>
        <dbReference type="SAM" id="MobiDB-lite"/>
    </source>
</evidence>
<dbReference type="GO" id="GO:0003729">
    <property type="term" value="F:mRNA binding"/>
    <property type="evidence" value="ECO:0007669"/>
    <property type="project" value="TreeGrafter"/>
</dbReference>
<dbReference type="InterPro" id="IPR021726">
    <property type="entry name" value="THO_THOC2_N"/>
</dbReference>
<evidence type="ECO:0000313" key="11">
    <source>
        <dbReference type="EMBL" id="ENN72844.1"/>
    </source>
</evidence>
<feature type="compositionally biased region" description="Basic residues" evidence="7">
    <location>
        <begin position="1789"/>
        <end position="1799"/>
    </location>
</feature>
<dbReference type="OMA" id="SHETIPY"/>
<organism evidence="11">
    <name type="scientific">Dendroctonus ponderosae</name>
    <name type="common">Mountain pine beetle</name>
    <dbReference type="NCBI Taxonomy" id="77166"/>
    <lineage>
        <taxon>Eukaryota</taxon>
        <taxon>Metazoa</taxon>
        <taxon>Ecdysozoa</taxon>
        <taxon>Arthropoda</taxon>
        <taxon>Hexapoda</taxon>
        <taxon>Insecta</taxon>
        <taxon>Pterygota</taxon>
        <taxon>Neoptera</taxon>
        <taxon>Endopterygota</taxon>
        <taxon>Coleoptera</taxon>
        <taxon>Polyphaga</taxon>
        <taxon>Cucujiformia</taxon>
        <taxon>Curculionidae</taxon>
        <taxon>Scolytinae</taxon>
        <taxon>Dendroctonus</taxon>
    </lineage>
</organism>
<dbReference type="Pfam" id="PF16134">
    <property type="entry name" value="THOC2_N"/>
    <property type="match status" value="2"/>
</dbReference>
<proteinExistence type="inferred from homology"/>